<dbReference type="InterPro" id="IPR050077">
    <property type="entry name" value="LexA_repressor"/>
</dbReference>
<comment type="caution">
    <text evidence="12">Lacks conserved residue(s) required for the propagation of feature annotation.</text>
</comment>
<evidence type="ECO:0000256" key="3">
    <source>
        <dbReference type="ARBA" id="ARBA00022705"/>
    </source>
</evidence>
<keyword evidence="8 12" id="KW-0238">DNA-binding</keyword>
<keyword evidence="18" id="KW-1185">Reference proteome</keyword>
<dbReference type="InterPro" id="IPR006200">
    <property type="entry name" value="LexA"/>
</dbReference>
<keyword evidence="6 12" id="KW-0068">Autocatalytic cleavage</keyword>
<dbReference type="Pfam" id="PF00717">
    <property type="entry name" value="Peptidase_S24"/>
    <property type="match status" value="1"/>
</dbReference>
<accession>A0A6P2C8F3</accession>
<evidence type="ECO:0000259" key="15">
    <source>
        <dbReference type="Pfam" id="PF00717"/>
    </source>
</evidence>
<dbReference type="InterPro" id="IPR036390">
    <property type="entry name" value="WH_DNA-bd_sf"/>
</dbReference>
<feature type="active site" description="For autocatalytic cleavage activity" evidence="12">
    <location>
        <position position="134"/>
    </location>
</feature>
<dbReference type="EMBL" id="RPFW01000001">
    <property type="protein sequence ID" value="TVZ06301.1"/>
    <property type="molecule type" value="Genomic_DNA"/>
</dbReference>
<keyword evidence="7 12" id="KW-0805">Transcription regulation</keyword>
<organism evidence="17 18">
    <name type="scientific">Trebonia kvetii</name>
    <dbReference type="NCBI Taxonomy" id="2480626"/>
    <lineage>
        <taxon>Bacteria</taxon>
        <taxon>Bacillati</taxon>
        <taxon>Actinomycetota</taxon>
        <taxon>Actinomycetes</taxon>
        <taxon>Streptosporangiales</taxon>
        <taxon>Treboniaceae</taxon>
        <taxon>Trebonia</taxon>
    </lineage>
</organism>
<dbReference type="InterPro" id="IPR011991">
    <property type="entry name" value="ArsR-like_HTH"/>
</dbReference>
<feature type="domain" description="Peptidase S24/S26A/S26B/S26C" evidence="15">
    <location>
        <begin position="92"/>
        <end position="208"/>
    </location>
</feature>
<feature type="active site" description="For autocatalytic cleavage activity" evidence="12">
    <location>
        <position position="175"/>
    </location>
</feature>
<dbReference type="NCBIfam" id="TIGR00498">
    <property type="entry name" value="lexA"/>
    <property type="match status" value="1"/>
</dbReference>
<evidence type="ECO:0000256" key="2">
    <source>
        <dbReference type="ARBA" id="ARBA00022491"/>
    </source>
</evidence>
<evidence type="ECO:0000256" key="4">
    <source>
        <dbReference type="ARBA" id="ARBA00022763"/>
    </source>
</evidence>
<gene>
    <name evidence="12 17" type="primary">lexA</name>
    <name evidence="17" type="ORF">EAS64_02395</name>
</gene>
<dbReference type="Gene3D" id="1.10.10.10">
    <property type="entry name" value="Winged helix-like DNA-binding domain superfamily/Winged helix DNA-binding domain"/>
    <property type="match status" value="1"/>
</dbReference>
<keyword evidence="3 12" id="KW-0235">DNA replication</keyword>
<comment type="similarity">
    <text evidence="1 12 13">Belongs to the peptidase S24 family.</text>
</comment>
<dbReference type="AlphaFoldDB" id="A0A6P2C8F3"/>
<dbReference type="HAMAP" id="MF_00015">
    <property type="entry name" value="LexA"/>
    <property type="match status" value="1"/>
</dbReference>
<reference evidence="17 18" key="1">
    <citation type="submission" date="2018-11" db="EMBL/GenBank/DDBJ databases">
        <title>Trebonia kvetii gen.nov., sp.nov., a novel acidophilic actinobacterium, and proposal of the new actinobacterial family Treboniaceae fam. nov.</title>
        <authorList>
            <person name="Rapoport D."/>
            <person name="Sagova-Mareckova M."/>
            <person name="Sedlacek I."/>
            <person name="Provaznik J."/>
            <person name="Kralova S."/>
            <person name="Pavlinic D."/>
            <person name="Benes V."/>
            <person name="Kopecky J."/>
        </authorList>
    </citation>
    <scope>NUCLEOTIDE SEQUENCE [LARGE SCALE GENOMIC DNA]</scope>
    <source>
        <strain evidence="17 18">15Tr583</strain>
    </source>
</reference>
<keyword evidence="9 12" id="KW-0804">Transcription</keyword>
<feature type="site" description="Cleavage; by autolysis" evidence="12">
    <location>
        <begin position="99"/>
        <end position="100"/>
    </location>
</feature>
<dbReference type="InterPro" id="IPR015927">
    <property type="entry name" value="Peptidase_S24_S26A/B/C"/>
</dbReference>
<evidence type="ECO:0000256" key="5">
    <source>
        <dbReference type="ARBA" id="ARBA00022801"/>
    </source>
</evidence>
<dbReference type="InterPro" id="IPR036388">
    <property type="entry name" value="WH-like_DNA-bd_sf"/>
</dbReference>
<evidence type="ECO:0000256" key="13">
    <source>
        <dbReference type="RuleBase" id="RU003991"/>
    </source>
</evidence>
<dbReference type="GO" id="GO:0006260">
    <property type="term" value="P:DNA replication"/>
    <property type="evidence" value="ECO:0007669"/>
    <property type="project" value="UniProtKB-UniRule"/>
</dbReference>
<evidence type="ECO:0000256" key="10">
    <source>
        <dbReference type="ARBA" id="ARBA00023204"/>
    </source>
</evidence>
<dbReference type="EC" id="3.4.21.88" evidence="12"/>
<dbReference type="GO" id="GO:0045892">
    <property type="term" value="P:negative regulation of DNA-templated transcription"/>
    <property type="evidence" value="ECO:0007669"/>
    <property type="project" value="UniProtKB-UniRule"/>
</dbReference>
<evidence type="ECO:0000259" key="16">
    <source>
        <dbReference type="Pfam" id="PF01726"/>
    </source>
</evidence>
<dbReference type="RefSeq" id="WP_145851056.1">
    <property type="nucleotide sequence ID" value="NZ_RPFW01000001.1"/>
</dbReference>
<protein>
    <recommendedName>
        <fullName evidence="12">LexA repressor</fullName>
        <ecNumber evidence="12">3.4.21.88</ecNumber>
    </recommendedName>
</protein>
<keyword evidence="10 12" id="KW-0234">DNA repair</keyword>
<dbReference type="FunFam" id="2.10.109.10:FF:000001">
    <property type="entry name" value="LexA repressor"/>
    <property type="match status" value="1"/>
</dbReference>
<evidence type="ECO:0000313" key="17">
    <source>
        <dbReference type="EMBL" id="TVZ06301.1"/>
    </source>
</evidence>
<dbReference type="CDD" id="cd00090">
    <property type="entry name" value="HTH_ARSR"/>
    <property type="match status" value="1"/>
</dbReference>
<evidence type="ECO:0000256" key="9">
    <source>
        <dbReference type="ARBA" id="ARBA00023163"/>
    </source>
</evidence>
<sequence>MNRSGHRRGPGDGNWQRRRILAFLQEFTRSEGYPPSYRQIGERLGIAVSTVSYHVALLKAGGSLSREHGQPRTITWPGRESPPAEGGGRQVPLIGQIAAGAGVTAEQSVEETFTLPPELVGEGELFMLRVRGDSMTGAAIVDGDLVVIRKQETAENGEIVAAQFDGPGGCEATVKTLQRAGGHAWLMPANPAYQPIPAGDAVILGKMVALVRPPAARSGRGSPQAGGTPRR</sequence>
<dbReference type="PANTHER" id="PTHR33516:SF2">
    <property type="entry name" value="LEXA REPRESSOR-RELATED"/>
    <property type="match status" value="1"/>
</dbReference>
<dbReference type="CDD" id="cd06529">
    <property type="entry name" value="S24_LexA-like"/>
    <property type="match status" value="1"/>
</dbReference>
<dbReference type="GO" id="GO:0004252">
    <property type="term" value="F:serine-type endopeptidase activity"/>
    <property type="evidence" value="ECO:0007669"/>
    <property type="project" value="UniProtKB-UniRule"/>
</dbReference>
<dbReference type="OrthoDB" id="9802364at2"/>
<dbReference type="PRINTS" id="PR00726">
    <property type="entry name" value="LEXASERPTASE"/>
</dbReference>
<dbReference type="GO" id="GO:0009432">
    <property type="term" value="P:SOS response"/>
    <property type="evidence" value="ECO:0007669"/>
    <property type="project" value="UniProtKB-UniRule"/>
</dbReference>
<dbReference type="Proteomes" id="UP000460272">
    <property type="component" value="Unassembled WGS sequence"/>
</dbReference>
<evidence type="ECO:0000256" key="12">
    <source>
        <dbReference type="HAMAP-Rule" id="MF_00015"/>
    </source>
</evidence>
<dbReference type="SUPFAM" id="SSF51306">
    <property type="entry name" value="LexA/Signal peptidase"/>
    <property type="match status" value="1"/>
</dbReference>
<dbReference type="Pfam" id="PF01726">
    <property type="entry name" value="LexA_DNA_bind"/>
    <property type="match status" value="1"/>
</dbReference>
<evidence type="ECO:0000256" key="6">
    <source>
        <dbReference type="ARBA" id="ARBA00022813"/>
    </source>
</evidence>
<comment type="catalytic activity">
    <reaction evidence="12">
        <text>Hydrolysis of Ala-|-Gly bond in repressor LexA.</text>
        <dbReference type="EC" id="3.4.21.88"/>
    </reaction>
</comment>
<evidence type="ECO:0000256" key="1">
    <source>
        <dbReference type="ARBA" id="ARBA00007484"/>
    </source>
</evidence>
<dbReference type="GO" id="GO:0006281">
    <property type="term" value="P:DNA repair"/>
    <property type="evidence" value="ECO:0007669"/>
    <property type="project" value="UniProtKB-UniRule"/>
</dbReference>
<dbReference type="GO" id="GO:0006508">
    <property type="term" value="P:proteolysis"/>
    <property type="evidence" value="ECO:0007669"/>
    <property type="project" value="InterPro"/>
</dbReference>
<dbReference type="InterPro" id="IPR006197">
    <property type="entry name" value="Peptidase_S24_LexA"/>
</dbReference>
<name>A0A6P2C8F3_9ACTN</name>
<evidence type="ECO:0000256" key="14">
    <source>
        <dbReference type="SAM" id="MobiDB-lite"/>
    </source>
</evidence>
<dbReference type="Gene3D" id="2.10.109.10">
    <property type="entry name" value="Umud Fragment, subunit A"/>
    <property type="match status" value="1"/>
</dbReference>
<dbReference type="SUPFAM" id="SSF46785">
    <property type="entry name" value="Winged helix' DNA-binding domain"/>
    <property type="match status" value="1"/>
</dbReference>
<dbReference type="GO" id="GO:0003677">
    <property type="term" value="F:DNA binding"/>
    <property type="evidence" value="ECO:0007669"/>
    <property type="project" value="UniProtKB-UniRule"/>
</dbReference>
<proteinExistence type="inferred from homology"/>
<dbReference type="InterPro" id="IPR039418">
    <property type="entry name" value="LexA-like"/>
</dbReference>
<keyword evidence="5 12" id="KW-0378">Hydrolase</keyword>
<comment type="caution">
    <text evidence="17">The sequence shown here is derived from an EMBL/GenBank/DDBJ whole genome shotgun (WGS) entry which is preliminary data.</text>
</comment>
<keyword evidence="2 12" id="KW-0678">Repressor</keyword>
<dbReference type="InterPro" id="IPR036286">
    <property type="entry name" value="LexA/Signal_pep-like_sf"/>
</dbReference>
<keyword evidence="4 12" id="KW-0227">DNA damage</keyword>
<keyword evidence="11 12" id="KW-0742">SOS response</keyword>
<evidence type="ECO:0000313" key="18">
    <source>
        <dbReference type="Proteomes" id="UP000460272"/>
    </source>
</evidence>
<evidence type="ECO:0000256" key="7">
    <source>
        <dbReference type="ARBA" id="ARBA00023015"/>
    </source>
</evidence>
<dbReference type="InterPro" id="IPR006199">
    <property type="entry name" value="LexA_DNA-bd_dom"/>
</dbReference>
<dbReference type="PANTHER" id="PTHR33516">
    <property type="entry name" value="LEXA REPRESSOR"/>
    <property type="match status" value="1"/>
</dbReference>
<evidence type="ECO:0000256" key="11">
    <source>
        <dbReference type="ARBA" id="ARBA00023236"/>
    </source>
</evidence>
<comment type="subunit">
    <text evidence="12">Homodimer.</text>
</comment>
<evidence type="ECO:0000256" key="8">
    <source>
        <dbReference type="ARBA" id="ARBA00023125"/>
    </source>
</evidence>
<feature type="region of interest" description="Disordered" evidence="14">
    <location>
        <begin position="64"/>
        <end position="88"/>
    </location>
</feature>
<comment type="function">
    <text evidence="12">Represses a number of genes involved in the response to DNA damage (SOS response), including recA and lexA. In the presence of single-stranded DNA, RecA interacts with LexA causing an autocatalytic cleavage which disrupts the DNA-binding part of LexA, leading to derepression of the SOS regulon and eventually DNA repair.</text>
</comment>
<feature type="domain" description="LexA repressor DNA-binding" evidence="16">
    <location>
        <begin position="18"/>
        <end position="73"/>
    </location>
</feature>